<evidence type="ECO:0000256" key="6">
    <source>
        <dbReference type="ARBA" id="ARBA00023136"/>
    </source>
</evidence>
<dbReference type="PANTHER" id="PTHR10989:SF16">
    <property type="entry name" value="AT02829P-RELATED"/>
    <property type="match status" value="1"/>
</dbReference>
<evidence type="ECO:0000256" key="13">
    <source>
        <dbReference type="ARBA" id="ARBA00049221"/>
    </source>
</evidence>
<accession>A0A5E4R1D1</accession>
<feature type="transmembrane region" description="Helical" evidence="17">
    <location>
        <begin position="12"/>
        <end position="34"/>
    </location>
</feature>
<comment type="catalytic activity">
    <reaction evidence="9">
        <text>9-hexadecanoyloxy-octadecanoate + H2O = 9-hydroxy-octadecanoate + hexadecanoate + H(+)</text>
        <dbReference type="Rhea" id="RHEA:52052"/>
        <dbReference type="ChEBI" id="CHEBI:7896"/>
        <dbReference type="ChEBI" id="CHEBI:15377"/>
        <dbReference type="ChEBI" id="CHEBI:15378"/>
        <dbReference type="ChEBI" id="CHEBI:83670"/>
        <dbReference type="ChEBI" id="CHEBI:136286"/>
    </reaction>
    <physiologicalReaction direction="left-to-right" evidence="9">
        <dbReference type="Rhea" id="RHEA:52053"/>
    </physiologicalReaction>
</comment>
<dbReference type="Proteomes" id="UP000324832">
    <property type="component" value="Unassembled WGS sequence"/>
</dbReference>
<evidence type="ECO:0000256" key="7">
    <source>
        <dbReference type="ARBA" id="ARBA00047368"/>
    </source>
</evidence>
<comment type="catalytic activity">
    <reaction evidence="10">
        <text>12-octadecanoyloxy-octadecanoate + H2O = 12-hydroxyoctadecanoate + octadecanoate + H(+)</text>
        <dbReference type="Rhea" id="RHEA:52080"/>
        <dbReference type="ChEBI" id="CHEBI:15377"/>
        <dbReference type="ChEBI" id="CHEBI:15378"/>
        <dbReference type="ChEBI" id="CHEBI:25629"/>
        <dbReference type="ChEBI" id="CHEBI:84201"/>
        <dbReference type="ChEBI" id="CHEBI:136330"/>
    </reaction>
    <physiologicalReaction direction="left-to-right" evidence="10">
        <dbReference type="Rhea" id="RHEA:52081"/>
    </physiologicalReaction>
</comment>
<comment type="subcellular location">
    <subcellularLocation>
        <location evidence="2">Endomembrane system</location>
        <topology evidence="2">Multi-pass membrane protein</topology>
    </subcellularLocation>
</comment>
<evidence type="ECO:0000256" key="8">
    <source>
        <dbReference type="ARBA" id="ARBA00047427"/>
    </source>
</evidence>
<evidence type="ECO:0000256" key="3">
    <source>
        <dbReference type="ARBA" id="ARBA00009300"/>
    </source>
</evidence>
<dbReference type="AlphaFoldDB" id="A0A5E4R1D1"/>
<name>A0A5E4R1D1_9NEOP</name>
<evidence type="ECO:0000256" key="14">
    <source>
        <dbReference type="ARBA" id="ARBA00049296"/>
    </source>
</evidence>
<feature type="transmembrane region" description="Helical" evidence="17">
    <location>
        <begin position="54"/>
        <end position="72"/>
    </location>
</feature>
<comment type="similarity">
    <text evidence="3">Belongs to the AIG1 family.</text>
</comment>
<evidence type="ECO:0000256" key="10">
    <source>
        <dbReference type="ARBA" id="ARBA00048680"/>
    </source>
</evidence>
<evidence type="ECO:0000313" key="18">
    <source>
        <dbReference type="EMBL" id="VVD04157.1"/>
    </source>
</evidence>
<gene>
    <name evidence="18" type="ORF">LSINAPIS_LOCUS13978</name>
</gene>
<comment type="catalytic activity">
    <reaction evidence="15">
        <text>13-(9Z-hexadecenoyloxy)-octadecanoate + H2O = 13-hydroxy-octadecanoate + (9Z)-hexadecenoate + H(+)</text>
        <dbReference type="Rhea" id="RHEA:52076"/>
        <dbReference type="ChEBI" id="CHEBI:15377"/>
        <dbReference type="ChEBI" id="CHEBI:15378"/>
        <dbReference type="ChEBI" id="CHEBI:32372"/>
        <dbReference type="ChEBI" id="CHEBI:136304"/>
        <dbReference type="ChEBI" id="CHEBI:136315"/>
    </reaction>
    <physiologicalReaction direction="left-to-right" evidence="15">
        <dbReference type="Rhea" id="RHEA:52077"/>
    </physiologicalReaction>
</comment>
<comment type="catalytic activity">
    <reaction evidence="13">
        <text>9-octadecanoyloxy-octadecanoate + H2O = 9-hydroxy-octadecanoate + octadecanoate + H(+)</text>
        <dbReference type="Rhea" id="RHEA:52096"/>
        <dbReference type="ChEBI" id="CHEBI:15377"/>
        <dbReference type="ChEBI" id="CHEBI:15378"/>
        <dbReference type="ChEBI" id="CHEBI:25629"/>
        <dbReference type="ChEBI" id="CHEBI:136286"/>
        <dbReference type="ChEBI" id="CHEBI:136373"/>
    </reaction>
    <physiologicalReaction direction="left-to-right" evidence="13">
        <dbReference type="Rhea" id="RHEA:52097"/>
    </physiologicalReaction>
</comment>
<evidence type="ECO:0000256" key="5">
    <source>
        <dbReference type="ARBA" id="ARBA00022989"/>
    </source>
</evidence>
<comment type="catalytic activity">
    <reaction evidence="1">
        <text>9-(9Z-hexadecenoyloxy)-octadecanoate + H2O = (9Z)-hexadecenoate + 9-hydroxy-octadecanoate + H(+)</text>
        <dbReference type="Rhea" id="RHEA:52068"/>
        <dbReference type="ChEBI" id="CHEBI:15377"/>
        <dbReference type="ChEBI" id="CHEBI:15378"/>
        <dbReference type="ChEBI" id="CHEBI:32372"/>
        <dbReference type="ChEBI" id="CHEBI:136286"/>
        <dbReference type="ChEBI" id="CHEBI:136309"/>
    </reaction>
    <physiologicalReaction direction="left-to-right" evidence="1">
        <dbReference type="Rhea" id="RHEA:52069"/>
    </physiologicalReaction>
</comment>
<protein>
    <recommendedName>
        <fullName evidence="20">Androgen-dependent TFPI-regulating protein</fullName>
    </recommendedName>
</protein>
<dbReference type="GO" id="GO:0012505">
    <property type="term" value="C:endomembrane system"/>
    <property type="evidence" value="ECO:0007669"/>
    <property type="project" value="UniProtKB-SubCell"/>
</dbReference>
<comment type="catalytic activity">
    <reaction evidence="16">
        <text>12-(9Z-hexadecenoyloxy)-octadecanoate + H2O = 12-hydroxyoctadecanoate + (9Z)-hexadecenoate + H(+)</text>
        <dbReference type="Rhea" id="RHEA:52072"/>
        <dbReference type="ChEBI" id="CHEBI:15377"/>
        <dbReference type="ChEBI" id="CHEBI:15378"/>
        <dbReference type="ChEBI" id="CHEBI:32372"/>
        <dbReference type="ChEBI" id="CHEBI:84201"/>
        <dbReference type="ChEBI" id="CHEBI:136312"/>
    </reaction>
    <physiologicalReaction direction="left-to-right" evidence="16">
        <dbReference type="Rhea" id="RHEA:52073"/>
    </physiologicalReaction>
</comment>
<dbReference type="EMBL" id="FZQP02006836">
    <property type="protein sequence ID" value="VVD04157.1"/>
    <property type="molecule type" value="Genomic_DNA"/>
</dbReference>
<sequence length="113" mass="13188">MRSYHKTLTNIRDVIFTSLLWPIVSFSDMFFWSLFVNNPVMMMPLMAPKYVPTWAQHSMHTVSFVIVAFDLVTKPRERPKSVKNGFYLTIAFLVLYTAADREYVSRDLSLSIT</sequence>
<dbReference type="Pfam" id="PF04750">
    <property type="entry name" value="Far-17a_AIG1"/>
    <property type="match status" value="1"/>
</dbReference>
<evidence type="ECO:0000256" key="11">
    <source>
        <dbReference type="ARBA" id="ARBA00048701"/>
    </source>
</evidence>
<proteinExistence type="inferred from homology"/>
<keyword evidence="19" id="KW-1185">Reference proteome</keyword>
<comment type="catalytic activity">
    <reaction evidence="8">
        <text>13-octadecanoyloxy-octadecanoate + H2O = 13-hydroxy-octadecanoate + octadecanoate + H(+)</text>
        <dbReference type="Rhea" id="RHEA:52084"/>
        <dbReference type="ChEBI" id="CHEBI:15377"/>
        <dbReference type="ChEBI" id="CHEBI:15378"/>
        <dbReference type="ChEBI" id="CHEBI:25629"/>
        <dbReference type="ChEBI" id="CHEBI:136304"/>
        <dbReference type="ChEBI" id="CHEBI:136335"/>
    </reaction>
    <physiologicalReaction direction="left-to-right" evidence="8">
        <dbReference type="Rhea" id="RHEA:52085"/>
    </physiologicalReaction>
</comment>
<evidence type="ECO:0000256" key="12">
    <source>
        <dbReference type="ARBA" id="ARBA00048800"/>
    </source>
</evidence>
<evidence type="ECO:0000256" key="16">
    <source>
        <dbReference type="ARBA" id="ARBA00049428"/>
    </source>
</evidence>
<evidence type="ECO:0000256" key="17">
    <source>
        <dbReference type="SAM" id="Phobius"/>
    </source>
</evidence>
<comment type="catalytic activity">
    <reaction evidence="12">
        <text>9-(9Z-octadecenoyloxy)-octadecanoate + H2O = 9-hydroxy-octadecanoate + (9Z)-octadecenoate + H(+)</text>
        <dbReference type="Rhea" id="RHEA:52048"/>
        <dbReference type="ChEBI" id="CHEBI:15377"/>
        <dbReference type="ChEBI" id="CHEBI:15378"/>
        <dbReference type="ChEBI" id="CHEBI:30823"/>
        <dbReference type="ChEBI" id="CHEBI:136282"/>
        <dbReference type="ChEBI" id="CHEBI:136286"/>
    </reaction>
    <physiologicalReaction direction="left-to-right" evidence="12">
        <dbReference type="Rhea" id="RHEA:52049"/>
    </physiologicalReaction>
</comment>
<dbReference type="GO" id="GO:0016020">
    <property type="term" value="C:membrane"/>
    <property type="evidence" value="ECO:0007669"/>
    <property type="project" value="InterPro"/>
</dbReference>
<evidence type="ECO:0000256" key="15">
    <source>
        <dbReference type="ARBA" id="ARBA00049322"/>
    </source>
</evidence>
<keyword evidence="5 17" id="KW-1133">Transmembrane helix</keyword>
<comment type="catalytic activity">
    <reaction evidence="11">
        <text>12-(9Z-octadecenoyloxy)-octadecanoate + H2O = 12-hydroxyoctadecanoate + (9Z)-octadecenoate + H(+)</text>
        <dbReference type="Rhea" id="RHEA:52060"/>
        <dbReference type="ChEBI" id="CHEBI:15377"/>
        <dbReference type="ChEBI" id="CHEBI:15378"/>
        <dbReference type="ChEBI" id="CHEBI:30823"/>
        <dbReference type="ChEBI" id="CHEBI:84201"/>
        <dbReference type="ChEBI" id="CHEBI:136302"/>
    </reaction>
    <physiologicalReaction direction="left-to-right" evidence="11">
        <dbReference type="Rhea" id="RHEA:52061"/>
    </physiologicalReaction>
</comment>
<feature type="transmembrane region" description="Helical" evidence="17">
    <location>
        <begin position="84"/>
        <end position="99"/>
    </location>
</feature>
<evidence type="ECO:0008006" key="20">
    <source>
        <dbReference type="Google" id="ProtNLM"/>
    </source>
</evidence>
<evidence type="ECO:0000256" key="1">
    <source>
        <dbReference type="ARBA" id="ARBA00000923"/>
    </source>
</evidence>
<comment type="catalytic activity">
    <reaction evidence="14">
        <text>13-(9Z-octadecenoyloxy)-octadecanoate + H2O = 13-hydroxy-octadecanoate + (9Z)-octadecenoate + H(+)</text>
        <dbReference type="Rhea" id="RHEA:52064"/>
        <dbReference type="ChEBI" id="CHEBI:15377"/>
        <dbReference type="ChEBI" id="CHEBI:15378"/>
        <dbReference type="ChEBI" id="CHEBI:30823"/>
        <dbReference type="ChEBI" id="CHEBI:136303"/>
        <dbReference type="ChEBI" id="CHEBI:136304"/>
    </reaction>
    <physiologicalReaction direction="left-to-right" evidence="14">
        <dbReference type="Rhea" id="RHEA:52065"/>
    </physiologicalReaction>
</comment>
<evidence type="ECO:0000313" key="19">
    <source>
        <dbReference type="Proteomes" id="UP000324832"/>
    </source>
</evidence>
<dbReference type="PANTHER" id="PTHR10989">
    <property type="entry name" value="ANDROGEN-INDUCED PROTEIN 1-RELATED"/>
    <property type="match status" value="1"/>
</dbReference>
<comment type="catalytic activity">
    <reaction evidence="7">
        <text>12-hexadecanoyloxy-octadecanoate + H2O = 12-hydroxyoctadecanoate + hexadecanoate + H(+)</text>
        <dbReference type="Rhea" id="RHEA:52056"/>
        <dbReference type="ChEBI" id="CHEBI:7896"/>
        <dbReference type="ChEBI" id="CHEBI:15377"/>
        <dbReference type="ChEBI" id="CHEBI:15378"/>
        <dbReference type="ChEBI" id="CHEBI:83677"/>
        <dbReference type="ChEBI" id="CHEBI:84201"/>
    </reaction>
    <physiologicalReaction direction="left-to-right" evidence="7">
        <dbReference type="Rhea" id="RHEA:52057"/>
    </physiologicalReaction>
</comment>
<keyword evidence="6 17" id="KW-0472">Membrane</keyword>
<keyword evidence="4 17" id="KW-0812">Transmembrane</keyword>
<evidence type="ECO:0000256" key="9">
    <source>
        <dbReference type="ARBA" id="ARBA00047863"/>
    </source>
</evidence>
<reference evidence="18 19" key="1">
    <citation type="submission" date="2017-07" db="EMBL/GenBank/DDBJ databases">
        <authorList>
            <person name="Talla V."/>
            <person name="Backstrom N."/>
        </authorList>
    </citation>
    <scope>NUCLEOTIDE SEQUENCE [LARGE SCALE GENOMIC DNA]</scope>
</reference>
<evidence type="ECO:0000256" key="4">
    <source>
        <dbReference type="ARBA" id="ARBA00022692"/>
    </source>
</evidence>
<dbReference type="InterPro" id="IPR006838">
    <property type="entry name" value="ADTRP_AIG1"/>
</dbReference>
<organism evidence="18 19">
    <name type="scientific">Leptidea sinapis</name>
    <dbReference type="NCBI Taxonomy" id="189913"/>
    <lineage>
        <taxon>Eukaryota</taxon>
        <taxon>Metazoa</taxon>
        <taxon>Ecdysozoa</taxon>
        <taxon>Arthropoda</taxon>
        <taxon>Hexapoda</taxon>
        <taxon>Insecta</taxon>
        <taxon>Pterygota</taxon>
        <taxon>Neoptera</taxon>
        <taxon>Endopterygota</taxon>
        <taxon>Lepidoptera</taxon>
        <taxon>Glossata</taxon>
        <taxon>Ditrysia</taxon>
        <taxon>Papilionoidea</taxon>
        <taxon>Pieridae</taxon>
        <taxon>Dismorphiinae</taxon>
        <taxon>Leptidea</taxon>
    </lineage>
</organism>
<evidence type="ECO:0000256" key="2">
    <source>
        <dbReference type="ARBA" id="ARBA00004127"/>
    </source>
</evidence>